<protein>
    <submittedName>
        <fullName evidence="1">Uncharacterized protein</fullName>
    </submittedName>
</protein>
<gene>
    <name evidence="1" type="ORF">HNR61_007138</name>
</gene>
<comment type="caution">
    <text evidence="1">The sequence shown here is derived from an EMBL/GenBank/DDBJ whole genome shotgun (WGS) entry which is preliminary data.</text>
</comment>
<sequence>MLGPGERGWLTFARWSVPAWSFERAEVGPGVTRQAGLGWLVGPVCLGLVG</sequence>
<evidence type="ECO:0000313" key="1">
    <source>
        <dbReference type="EMBL" id="MBA8955462.1"/>
    </source>
</evidence>
<keyword evidence="2" id="KW-1185">Reference proteome</keyword>
<reference evidence="1 2" key="1">
    <citation type="submission" date="2020-08" db="EMBL/GenBank/DDBJ databases">
        <title>Genomic Encyclopedia of Type Strains, Phase IV (KMG-IV): sequencing the most valuable type-strain genomes for metagenomic binning, comparative biology and taxonomic classification.</title>
        <authorList>
            <person name="Goeker M."/>
        </authorList>
    </citation>
    <scope>NUCLEOTIDE SEQUENCE [LARGE SCALE GENOMIC DNA]</scope>
    <source>
        <strain evidence="1 2">DSM 44197</strain>
    </source>
</reference>
<accession>A0A7W3LWC2</accession>
<evidence type="ECO:0000313" key="2">
    <source>
        <dbReference type="Proteomes" id="UP000572680"/>
    </source>
</evidence>
<dbReference type="AlphaFoldDB" id="A0A7W3LWC2"/>
<dbReference type="Proteomes" id="UP000572680">
    <property type="component" value="Unassembled WGS sequence"/>
</dbReference>
<dbReference type="EMBL" id="JACJIA010000012">
    <property type="protein sequence ID" value="MBA8955462.1"/>
    <property type="molecule type" value="Genomic_DNA"/>
</dbReference>
<proteinExistence type="predicted"/>
<organism evidence="1 2">
    <name type="scientific">Actinomadura namibiensis</name>
    <dbReference type="NCBI Taxonomy" id="182080"/>
    <lineage>
        <taxon>Bacteria</taxon>
        <taxon>Bacillati</taxon>
        <taxon>Actinomycetota</taxon>
        <taxon>Actinomycetes</taxon>
        <taxon>Streptosporangiales</taxon>
        <taxon>Thermomonosporaceae</taxon>
        <taxon>Actinomadura</taxon>
    </lineage>
</organism>
<name>A0A7W3LWC2_ACTNM</name>